<feature type="domain" description="Alpha-L-arabinofuranosidase C-terminal" evidence="1">
    <location>
        <begin position="4"/>
        <end position="84"/>
    </location>
</feature>
<evidence type="ECO:0000259" key="1">
    <source>
        <dbReference type="Pfam" id="PF06964"/>
    </source>
</evidence>
<organism evidence="2">
    <name type="scientific">marine sediment metagenome</name>
    <dbReference type="NCBI Taxonomy" id="412755"/>
    <lineage>
        <taxon>unclassified sequences</taxon>
        <taxon>metagenomes</taxon>
        <taxon>ecological metagenomes</taxon>
    </lineage>
</organism>
<dbReference type="AlphaFoldDB" id="X1DBU7"/>
<comment type="caution">
    <text evidence="2">The sequence shown here is derived from an EMBL/GenBank/DDBJ whole genome shotgun (WGS) entry which is preliminary data.</text>
</comment>
<dbReference type="GO" id="GO:0046556">
    <property type="term" value="F:alpha-L-arabinofuranosidase activity"/>
    <property type="evidence" value="ECO:0007669"/>
    <property type="project" value="InterPro"/>
</dbReference>
<dbReference type="GO" id="GO:0046373">
    <property type="term" value="P:L-arabinose metabolic process"/>
    <property type="evidence" value="ECO:0007669"/>
    <property type="project" value="InterPro"/>
</dbReference>
<gene>
    <name evidence="2" type="ORF">S01H4_40765</name>
</gene>
<dbReference type="InterPro" id="IPR013780">
    <property type="entry name" value="Glyco_hydro_b"/>
</dbReference>
<dbReference type="Pfam" id="PF06964">
    <property type="entry name" value="Alpha-L-AF_C"/>
    <property type="match status" value="1"/>
</dbReference>
<proteinExistence type="predicted"/>
<reference evidence="2" key="1">
    <citation type="journal article" date="2014" name="Front. Microbiol.">
        <title>High frequency of phylogenetically diverse reductive dehalogenase-homologous genes in deep subseafloor sedimentary metagenomes.</title>
        <authorList>
            <person name="Kawai M."/>
            <person name="Futagami T."/>
            <person name="Toyoda A."/>
            <person name="Takaki Y."/>
            <person name="Nishi S."/>
            <person name="Hori S."/>
            <person name="Arai W."/>
            <person name="Tsubouchi T."/>
            <person name="Morono Y."/>
            <person name="Uchiyama I."/>
            <person name="Ito T."/>
            <person name="Fujiyama A."/>
            <person name="Inagaki F."/>
            <person name="Takami H."/>
        </authorList>
    </citation>
    <scope>NUCLEOTIDE SEQUENCE</scope>
    <source>
        <strain evidence="2">Expedition CK06-06</strain>
    </source>
</reference>
<protein>
    <recommendedName>
        <fullName evidence="1">Alpha-L-arabinofuranosidase C-terminal domain-containing protein</fullName>
    </recommendedName>
</protein>
<dbReference type="InterPro" id="IPR010720">
    <property type="entry name" value="Alpha-L-AF_C"/>
</dbReference>
<dbReference type="Gene3D" id="2.60.40.1180">
    <property type="entry name" value="Golgi alpha-mannosidase II"/>
    <property type="match status" value="1"/>
</dbReference>
<dbReference type="EMBL" id="BART01022236">
    <property type="protein sequence ID" value="GAG93906.1"/>
    <property type="molecule type" value="Genomic_DNA"/>
</dbReference>
<dbReference type="SUPFAM" id="SSF51011">
    <property type="entry name" value="Glycosyl hydrolase domain"/>
    <property type="match status" value="1"/>
</dbReference>
<name>X1DBU7_9ZZZZ</name>
<feature type="non-terminal residue" evidence="2">
    <location>
        <position position="1"/>
    </location>
</feature>
<accession>X1DBU7</accession>
<evidence type="ECO:0000313" key="2">
    <source>
        <dbReference type="EMBL" id="GAG93906.1"/>
    </source>
</evidence>
<sequence length="94" mass="10868">STTYDADNNKLTFFSLNYDKENDIELKLRLDGFGSLEIIEHLVMDGNDLFASNTFKEQNKVIPRLNPIKKSIGKEFDIMLPKLSWNVVRFEVKG</sequence>